<comment type="caution">
    <text evidence="1">The sequence shown here is derived from an EMBL/GenBank/DDBJ whole genome shotgun (WGS) entry which is preliminary data.</text>
</comment>
<name>A0A4Y9Y8D0_9APHY</name>
<organism evidence="1 2">
    <name type="scientific">Rhodofomes roseus</name>
    <dbReference type="NCBI Taxonomy" id="34475"/>
    <lineage>
        <taxon>Eukaryota</taxon>
        <taxon>Fungi</taxon>
        <taxon>Dikarya</taxon>
        <taxon>Basidiomycota</taxon>
        <taxon>Agaricomycotina</taxon>
        <taxon>Agaricomycetes</taxon>
        <taxon>Polyporales</taxon>
        <taxon>Rhodofomes</taxon>
    </lineage>
</organism>
<dbReference type="EMBL" id="SEKV01000410">
    <property type="protein sequence ID" value="TFY57681.1"/>
    <property type="molecule type" value="Genomic_DNA"/>
</dbReference>
<accession>A0A4Y9Y8D0</accession>
<proteinExistence type="predicted"/>
<reference evidence="1 2" key="1">
    <citation type="submission" date="2019-01" db="EMBL/GenBank/DDBJ databases">
        <title>Genome sequencing of the rare red list fungi Fomitopsis rosea.</title>
        <authorList>
            <person name="Buettner E."/>
            <person name="Kellner H."/>
        </authorList>
    </citation>
    <scope>NUCLEOTIDE SEQUENCE [LARGE SCALE GENOMIC DNA]</scope>
    <source>
        <strain evidence="1 2">DSM 105464</strain>
    </source>
</reference>
<sequence>MTQCPKADTINHQYLALGPSQTDVWLHCKMVASSLKVTISNPQQPKYPGPSVVGSWQPRTSGAIKLAAQPSNADATNKHALIRAPWGKPPGRHVQGSHIPITTSHTASMVKELEEDPNCKLKLVVHGEGKGLQIRATETCV</sequence>
<dbReference type="AlphaFoldDB" id="A0A4Y9Y8D0"/>
<evidence type="ECO:0000313" key="2">
    <source>
        <dbReference type="Proteomes" id="UP000298390"/>
    </source>
</evidence>
<dbReference type="Proteomes" id="UP000298390">
    <property type="component" value="Unassembled WGS sequence"/>
</dbReference>
<evidence type="ECO:0000313" key="1">
    <source>
        <dbReference type="EMBL" id="TFY57681.1"/>
    </source>
</evidence>
<protein>
    <submittedName>
        <fullName evidence="1">Uncharacterized protein</fullName>
    </submittedName>
</protein>
<gene>
    <name evidence="1" type="ORF">EVJ58_g6878</name>
</gene>